<evidence type="ECO:0000313" key="11">
    <source>
        <dbReference type="EMBL" id="PON38953.1"/>
    </source>
</evidence>
<keyword evidence="11" id="KW-0418">Kinase</keyword>
<keyword evidence="11" id="KW-0808">Transferase</keyword>
<dbReference type="EC" id="2.7.11.1" evidence="2"/>
<feature type="domain" description="Wall-associated receptor kinase galacturonan-binding" evidence="9">
    <location>
        <begin position="39"/>
        <end position="102"/>
    </location>
</feature>
<dbReference type="STRING" id="3476.A0A2P5AQY6"/>
<dbReference type="Proteomes" id="UP000237105">
    <property type="component" value="Unassembled WGS sequence"/>
</dbReference>
<evidence type="ECO:0000256" key="7">
    <source>
        <dbReference type="SAM" id="MobiDB-lite"/>
    </source>
</evidence>
<dbReference type="Pfam" id="PF14380">
    <property type="entry name" value="WAK_assoc"/>
    <property type="match status" value="1"/>
</dbReference>
<dbReference type="Pfam" id="PF13947">
    <property type="entry name" value="GUB_WAK_bind"/>
    <property type="match status" value="1"/>
</dbReference>
<feature type="region of interest" description="Disordered" evidence="7">
    <location>
        <begin position="266"/>
        <end position="290"/>
    </location>
</feature>
<evidence type="ECO:0000256" key="5">
    <source>
        <dbReference type="ARBA" id="ARBA00047899"/>
    </source>
</evidence>
<gene>
    <name evidence="11" type="ORF">PanWU01x14_308680</name>
</gene>
<evidence type="ECO:0000259" key="10">
    <source>
        <dbReference type="Pfam" id="PF14380"/>
    </source>
</evidence>
<dbReference type="GO" id="GO:0030247">
    <property type="term" value="F:polysaccharide binding"/>
    <property type="evidence" value="ECO:0007669"/>
    <property type="project" value="InterPro"/>
</dbReference>
<evidence type="ECO:0000256" key="8">
    <source>
        <dbReference type="SAM" id="SignalP"/>
    </source>
</evidence>
<protein>
    <recommendedName>
        <fullName evidence="2">non-specific serine/threonine protein kinase</fullName>
        <ecNumber evidence="2">2.7.11.1</ecNumber>
    </recommendedName>
</protein>
<dbReference type="GO" id="GO:0016020">
    <property type="term" value="C:membrane"/>
    <property type="evidence" value="ECO:0007669"/>
    <property type="project" value="UniProtKB-SubCell"/>
</dbReference>
<dbReference type="InterPro" id="IPR032872">
    <property type="entry name" value="WAK_assoc_C"/>
</dbReference>
<comment type="catalytic activity">
    <reaction evidence="5">
        <text>L-threonyl-[protein] + ATP = O-phospho-L-threonyl-[protein] + ADP + H(+)</text>
        <dbReference type="Rhea" id="RHEA:46608"/>
        <dbReference type="Rhea" id="RHEA-COMP:11060"/>
        <dbReference type="Rhea" id="RHEA-COMP:11605"/>
        <dbReference type="ChEBI" id="CHEBI:15378"/>
        <dbReference type="ChEBI" id="CHEBI:30013"/>
        <dbReference type="ChEBI" id="CHEBI:30616"/>
        <dbReference type="ChEBI" id="CHEBI:61977"/>
        <dbReference type="ChEBI" id="CHEBI:456216"/>
        <dbReference type="EC" id="2.7.11.1"/>
    </reaction>
</comment>
<evidence type="ECO:0000256" key="2">
    <source>
        <dbReference type="ARBA" id="ARBA00012513"/>
    </source>
</evidence>
<accession>A0A2P5AQY6</accession>
<dbReference type="AlphaFoldDB" id="A0A2P5AQY6"/>
<proteinExistence type="predicted"/>
<keyword evidence="4" id="KW-0325">Glycoprotein</keyword>
<keyword evidence="12" id="KW-1185">Reference proteome</keyword>
<feature type="chain" id="PRO_5015144707" description="non-specific serine/threonine protein kinase" evidence="8">
    <location>
        <begin position="30"/>
        <end position="290"/>
    </location>
</feature>
<dbReference type="OrthoDB" id="1162520at2759"/>
<keyword evidence="3 8" id="KW-0732">Signal</keyword>
<organism evidence="11 12">
    <name type="scientific">Parasponia andersonii</name>
    <name type="common">Sponia andersonii</name>
    <dbReference type="NCBI Taxonomy" id="3476"/>
    <lineage>
        <taxon>Eukaryota</taxon>
        <taxon>Viridiplantae</taxon>
        <taxon>Streptophyta</taxon>
        <taxon>Embryophyta</taxon>
        <taxon>Tracheophyta</taxon>
        <taxon>Spermatophyta</taxon>
        <taxon>Magnoliopsida</taxon>
        <taxon>eudicotyledons</taxon>
        <taxon>Gunneridae</taxon>
        <taxon>Pentapetalae</taxon>
        <taxon>rosids</taxon>
        <taxon>fabids</taxon>
        <taxon>Rosales</taxon>
        <taxon>Cannabaceae</taxon>
        <taxon>Parasponia</taxon>
    </lineage>
</organism>
<comment type="caution">
    <text evidence="11">The sequence shown here is derived from an EMBL/GenBank/DDBJ whole genome shotgun (WGS) entry which is preliminary data.</text>
</comment>
<dbReference type="PANTHER" id="PTHR33138">
    <property type="entry name" value="OS01G0690200 PROTEIN"/>
    <property type="match status" value="1"/>
</dbReference>
<reference evidence="12" key="1">
    <citation type="submission" date="2016-06" db="EMBL/GenBank/DDBJ databases">
        <title>Parallel loss of symbiosis genes in relatives of nitrogen-fixing non-legume Parasponia.</title>
        <authorList>
            <person name="Van Velzen R."/>
            <person name="Holmer R."/>
            <person name="Bu F."/>
            <person name="Rutten L."/>
            <person name="Van Zeijl A."/>
            <person name="Liu W."/>
            <person name="Santuari L."/>
            <person name="Cao Q."/>
            <person name="Sharma T."/>
            <person name="Shen D."/>
            <person name="Roswanjaya Y."/>
            <person name="Wardhani T."/>
            <person name="Kalhor M.S."/>
            <person name="Jansen J."/>
            <person name="Van den Hoogen J."/>
            <person name="Gungor B."/>
            <person name="Hartog M."/>
            <person name="Hontelez J."/>
            <person name="Verver J."/>
            <person name="Yang W.-C."/>
            <person name="Schijlen E."/>
            <person name="Repin R."/>
            <person name="Schilthuizen M."/>
            <person name="Schranz E."/>
            <person name="Heidstra R."/>
            <person name="Miyata K."/>
            <person name="Fedorova E."/>
            <person name="Kohlen W."/>
            <person name="Bisseling T."/>
            <person name="Smit S."/>
            <person name="Geurts R."/>
        </authorList>
    </citation>
    <scope>NUCLEOTIDE SEQUENCE [LARGE SCALE GENOMIC DNA]</scope>
    <source>
        <strain evidence="12">cv. WU1-14</strain>
    </source>
</reference>
<evidence type="ECO:0000256" key="3">
    <source>
        <dbReference type="ARBA" id="ARBA00022729"/>
    </source>
</evidence>
<comment type="subcellular location">
    <subcellularLocation>
        <location evidence="1">Membrane</location>
        <topology evidence="1">Single-pass membrane protein</topology>
    </subcellularLocation>
</comment>
<name>A0A2P5AQY6_PARAD</name>
<sequence length="290" mass="32061">MNCSVFSLCSFLLLIPILLLALVPSHVNCFKTDVQLGSCQPFDCGKLKGISYPFRGNHQPDSCGHPEFVLDCQSDDAHLVFDEMSQRFRVLELDQAARTLNLAITDLSDSTCPDKFSNTSLDSTPFRFTPKDRMAALLYDCDQTKHPGHTSFSCAGRNFSRSGYFMMEADLRHKFPPRLSCGVTVLVPVMEKVVAKLMSKEVDVEEVLDEGFEVSWSSIEEEKCRDCIVSGGKCGHNTTVYEFRCFCPDYKAYAWNCSSSTTGTTQDMVPASDPVYPAPSDAAGDSSVIA</sequence>
<dbReference type="PANTHER" id="PTHR33138:SF75">
    <property type="entry name" value="WALL-ASSOCIATED RECEPTOR KINASE GALACTURONAN-BINDING DOMAIN-CONTAINING PROTEIN"/>
    <property type="match status" value="1"/>
</dbReference>
<evidence type="ECO:0000259" key="9">
    <source>
        <dbReference type="Pfam" id="PF13947"/>
    </source>
</evidence>
<dbReference type="GO" id="GO:0004674">
    <property type="term" value="F:protein serine/threonine kinase activity"/>
    <property type="evidence" value="ECO:0007669"/>
    <property type="project" value="UniProtKB-EC"/>
</dbReference>
<keyword evidence="11" id="KW-0675">Receptor</keyword>
<evidence type="ECO:0000313" key="12">
    <source>
        <dbReference type="Proteomes" id="UP000237105"/>
    </source>
</evidence>
<dbReference type="EMBL" id="JXTB01000480">
    <property type="protein sequence ID" value="PON38953.1"/>
    <property type="molecule type" value="Genomic_DNA"/>
</dbReference>
<dbReference type="InterPro" id="IPR025287">
    <property type="entry name" value="WAK_GUB"/>
</dbReference>
<feature type="signal peptide" evidence="8">
    <location>
        <begin position="1"/>
        <end position="29"/>
    </location>
</feature>
<evidence type="ECO:0000256" key="1">
    <source>
        <dbReference type="ARBA" id="ARBA00004167"/>
    </source>
</evidence>
<comment type="catalytic activity">
    <reaction evidence="6">
        <text>L-seryl-[protein] + ATP = O-phospho-L-seryl-[protein] + ADP + H(+)</text>
        <dbReference type="Rhea" id="RHEA:17989"/>
        <dbReference type="Rhea" id="RHEA-COMP:9863"/>
        <dbReference type="Rhea" id="RHEA-COMP:11604"/>
        <dbReference type="ChEBI" id="CHEBI:15378"/>
        <dbReference type="ChEBI" id="CHEBI:29999"/>
        <dbReference type="ChEBI" id="CHEBI:30616"/>
        <dbReference type="ChEBI" id="CHEBI:83421"/>
        <dbReference type="ChEBI" id="CHEBI:456216"/>
        <dbReference type="EC" id="2.7.11.1"/>
    </reaction>
</comment>
<evidence type="ECO:0000256" key="6">
    <source>
        <dbReference type="ARBA" id="ARBA00048679"/>
    </source>
</evidence>
<feature type="domain" description="Wall-associated receptor kinase C-terminal" evidence="10">
    <location>
        <begin position="159"/>
        <end position="249"/>
    </location>
</feature>
<evidence type="ECO:0000256" key="4">
    <source>
        <dbReference type="ARBA" id="ARBA00023180"/>
    </source>
</evidence>